<name>A0A3N1CUJ9_9ACTN</name>
<evidence type="ECO:0000259" key="2">
    <source>
        <dbReference type="Pfam" id="PF01575"/>
    </source>
</evidence>
<dbReference type="EMBL" id="RJKE01000001">
    <property type="protein sequence ID" value="ROO84972.1"/>
    <property type="molecule type" value="Genomic_DNA"/>
</dbReference>
<proteinExistence type="inferred from homology"/>
<evidence type="ECO:0000313" key="3">
    <source>
        <dbReference type="EMBL" id="ROO84972.1"/>
    </source>
</evidence>
<reference evidence="3 4" key="1">
    <citation type="submission" date="2018-11" db="EMBL/GenBank/DDBJ databases">
        <title>Sequencing the genomes of 1000 actinobacteria strains.</title>
        <authorList>
            <person name="Klenk H.-P."/>
        </authorList>
    </citation>
    <scope>NUCLEOTIDE SEQUENCE [LARGE SCALE GENOMIC DNA]</scope>
    <source>
        <strain evidence="3 4">DSM 44254</strain>
    </source>
</reference>
<organism evidence="3 4">
    <name type="scientific">Actinocorallia herbida</name>
    <dbReference type="NCBI Taxonomy" id="58109"/>
    <lineage>
        <taxon>Bacteria</taxon>
        <taxon>Bacillati</taxon>
        <taxon>Actinomycetota</taxon>
        <taxon>Actinomycetes</taxon>
        <taxon>Streptosporangiales</taxon>
        <taxon>Thermomonosporaceae</taxon>
        <taxon>Actinocorallia</taxon>
    </lineage>
</organism>
<evidence type="ECO:0000256" key="1">
    <source>
        <dbReference type="ARBA" id="ARBA00005254"/>
    </source>
</evidence>
<sequence length="150" mass="16416">MRVLNGVEEIKAAIGEHLGHSSYRTVTQADIDTFAALTGDDQWIHVDPERAAQGPFGGTIAHGLLTLSLGPRLVREIYRIEGMKMGVNYGYDRIRFPSPVPVDAKVRVGAEIEEVQDVPGGLQVRLKFTWEIEGAAKPACVAAMLLRYSV</sequence>
<dbReference type="CDD" id="cd03450">
    <property type="entry name" value="NodN"/>
    <property type="match status" value="1"/>
</dbReference>
<feature type="domain" description="MaoC-like" evidence="2">
    <location>
        <begin position="11"/>
        <end position="118"/>
    </location>
</feature>
<keyword evidence="4" id="KW-1185">Reference proteome</keyword>
<comment type="similarity">
    <text evidence="1">Belongs to the enoyl-CoA hydratase/isomerase family.</text>
</comment>
<protein>
    <submittedName>
        <fullName evidence="3">Acyl dehydratase</fullName>
    </submittedName>
</protein>
<dbReference type="InterPro" id="IPR002539">
    <property type="entry name" value="MaoC-like_dom"/>
</dbReference>
<dbReference type="Gene3D" id="3.10.129.10">
    <property type="entry name" value="Hotdog Thioesterase"/>
    <property type="match status" value="1"/>
</dbReference>
<dbReference type="Proteomes" id="UP000272400">
    <property type="component" value="Unassembled WGS sequence"/>
</dbReference>
<dbReference type="InterPro" id="IPR029069">
    <property type="entry name" value="HotDog_dom_sf"/>
</dbReference>
<dbReference type="PANTHER" id="PTHR42993:SF1">
    <property type="entry name" value="MAOC-LIKE DEHYDRATASE DOMAIN-CONTAINING PROTEIN"/>
    <property type="match status" value="1"/>
</dbReference>
<dbReference type="Pfam" id="PF01575">
    <property type="entry name" value="MaoC_dehydratas"/>
    <property type="match status" value="1"/>
</dbReference>
<gene>
    <name evidence="3" type="ORF">EDD29_2506</name>
</gene>
<evidence type="ECO:0000313" key="4">
    <source>
        <dbReference type="Proteomes" id="UP000272400"/>
    </source>
</evidence>
<accession>A0A3N1CUJ9</accession>
<dbReference type="RefSeq" id="WP_123664522.1">
    <property type="nucleotide sequence ID" value="NZ_RJKE01000001.1"/>
</dbReference>
<dbReference type="AlphaFoldDB" id="A0A3N1CUJ9"/>
<comment type="caution">
    <text evidence="3">The sequence shown here is derived from an EMBL/GenBank/DDBJ whole genome shotgun (WGS) entry which is preliminary data.</text>
</comment>
<dbReference type="OrthoDB" id="9801735at2"/>
<dbReference type="InterPro" id="IPR039375">
    <property type="entry name" value="NodN-like"/>
</dbReference>
<dbReference type="PANTHER" id="PTHR42993">
    <property type="entry name" value="MAOC-LIKE DEHYDRATASE DOMAIN-CONTAINING PROTEIN"/>
    <property type="match status" value="1"/>
</dbReference>
<dbReference type="SUPFAM" id="SSF54637">
    <property type="entry name" value="Thioesterase/thiol ester dehydrase-isomerase"/>
    <property type="match status" value="1"/>
</dbReference>